<protein>
    <recommendedName>
        <fullName evidence="3">F-box domain-containing protein</fullName>
    </recommendedName>
</protein>
<evidence type="ECO:0008006" key="3">
    <source>
        <dbReference type="Google" id="ProtNLM"/>
    </source>
</evidence>
<keyword evidence="2" id="KW-1185">Reference proteome</keyword>
<evidence type="ECO:0000313" key="2">
    <source>
        <dbReference type="Proteomes" id="UP000054007"/>
    </source>
</evidence>
<evidence type="ECO:0000313" key="1">
    <source>
        <dbReference type="EMBL" id="KIY65857.1"/>
    </source>
</evidence>
<name>A0A0D7B5T7_9AGAR</name>
<dbReference type="AlphaFoldDB" id="A0A0D7B5T7"/>
<proteinExistence type="predicted"/>
<dbReference type="Proteomes" id="UP000054007">
    <property type="component" value="Unassembled WGS sequence"/>
</dbReference>
<organism evidence="1 2">
    <name type="scientific">Cylindrobasidium torrendii FP15055 ss-10</name>
    <dbReference type="NCBI Taxonomy" id="1314674"/>
    <lineage>
        <taxon>Eukaryota</taxon>
        <taxon>Fungi</taxon>
        <taxon>Dikarya</taxon>
        <taxon>Basidiomycota</taxon>
        <taxon>Agaricomycotina</taxon>
        <taxon>Agaricomycetes</taxon>
        <taxon>Agaricomycetidae</taxon>
        <taxon>Agaricales</taxon>
        <taxon>Marasmiineae</taxon>
        <taxon>Physalacriaceae</taxon>
        <taxon>Cylindrobasidium</taxon>
    </lineage>
</organism>
<accession>A0A0D7B5T7</accession>
<gene>
    <name evidence="1" type="ORF">CYLTODRAFT_412262</name>
</gene>
<sequence length="290" mass="33584">MPEETIEYIRGHWSGLRTVSFIEASVDGIIPLLRSLPMVKEFRLLSSEDQDLFPIPLNNYDWDQPVMQPDTLHLHVASSIVKPLLRAAIKHPTSIFSIQSVKKLTLGFHSSRWLEGLEHFYAAANRAFALSLLVAVAPTLEHLAFRCPPNDIKNWDPVDLTSFKKLRSLSFDIHEGGHLPSKYLPGPYEVAAWWSKNLRMANSKKWTIREIEVNLVLPQHRVHHLRGLRTLDEILGHVDTKRLVFRIRCDRRLADRHIAVLKKALPEHLPVCSRLPHFVFEGCDRFWKYY</sequence>
<reference evidence="1 2" key="1">
    <citation type="journal article" date="2015" name="Fungal Genet. Biol.">
        <title>Evolution of novel wood decay mechanisms in Agaricales revealed by the genome sequences of Fistulina hepatica and Cylindrobasidium torrendii.</title>
        <authorList>
            <person name="Floudas D."/>
            <person name="Held B.W."/>
            <person name="Riley R."/>
            <person name="Nagy L.G."/>
            <person name="Koehler G."/>
            <person name="Ransdell A.S."/>
            <person name="Younus H."/>
            <person name="Chow J."/>
            <person name="Chiniquy J."/>
            <person name="Lipzen A."/>
            <person name="Tritt A."/>
            <person name="Sun H."/>
            <person name="Haridas S."/>
            <person name="LaButti K."/>
            <person name="Ohm R.A."/>
            <person name="Kues U."/>
            <person name="Blanchette R.A."/>
            <person name="Grigoriev I.V."/>
            <person name="Minto R.E."/>
            <person name="Hibbett D.S."/>
        </authorList>
    </citation>
    <scope>NUCLEOTIDE SEQUENCE [LARGE SCALE GENOMIC DNA]</scope>
    <source>
        <strain evidence="1 2">FP15055 ss-10</strain>
    </source>
</reference>
<dbReference type="EMBL" id="KN880574">
    <property type="protein sequence ID" value="KIY65857.1"/>
    <property type="molecule type" value="Genomic_DNA"/>
</dbReference>